<dbReference type="SUPFAM" id="SSF46955">
    <property type="entry name" value="Putative DNA-binding domain"/>
    <property type="match status" value="1"/>
</dbReference>
<dbReference type="PRINTS" id="PR00040">
    <property type="entry name" value="HTHMERR"/>
</dbReference>
<dbReference type="EMBL" id="RKHJ01000001">
    <property type="protein sequence ID" value="ROR65331.1"/>
    <property type="molecule type" value="Genomic_DNA"/>
</dbReference>
<keyword evidence="1 3" id="KW-0238">DNA-binding</keyword>
<dbReference type="PANTHER" id="PTHR30204">
    <property type="entry name" value="REDOX-CYCLING DRUG-SENSING TRANSCRIPTIONAL ACTIVATOR SOXR"/>
    <property type="match status" value="1"/>
</dbReference>
<keyword evidence="4" id="KW-1185">Reference proteome</keyword>
<dbReference type="Proteomes" id="UP000275456">
    <property type="component" value="Unassembled WGS sequence"/>
</dbReference>
<evidence type="ECO:0000256" key="1">
    <source>
        <dbReference type="ARBA" id="ARBA00023125"/>
    </source>
</evidence>
<dbReference type="AlphaFoldDB" id="A0A3N2AQL0"/>
<evidence type="ECO:0000313" key="4">
    <source>
        <dbReference type="Proteomes" id="UP000275456"/>
    </source>
</evidence>
<dbReference type="InterPro" id="IPR047057">
    <property type="entry name" value="MerR_fam"/>
</dbReference>
<dbReference type="Pfam" id="PF13411">
    <property type="entry name" value="MerR_1"/>
    <property type="match status" value="1"/>
</dbReference>
<comment type="caution">
    <text evidence="3">The sequence shown here is derived from an EMBL/GenBank/DDBJ whole genome shotgun (WGS) entry which is preliminary data.</text>
</comment>
<dbReference type="GO" id="GO:0003700">
    <property type="term" value="F:DNA-binding transcription factor activity"/>
    <property type="evidence" value="ECO:0007669"/>
    <property type="project" value="InterPro"/>
</dbReference>
<evidence type="ECO:0000313" key="3">
    <source>
        <dbReference type="EMBL" id="ROR65331.1"/>
    </source>
</evidence>
<name>A0A3N2AQL0_9MICO</name>
<evidence type="ECO:0000259" key="2">
    <source>
        <dbReference type="PROSITE" id="PS50937"/>
    </source>
</evidence>
<dbReference type="CDD" id="cd01106">
    <property type="entry name" value="HTH_TipAL-Mta"/>
    <property type="match status" value="1"/>
</dbReference>
<dbReference type="Gene3D" id="1.10.1660.10">
    <property type="match status" value="1"/>
</dbReference>
<organism evidence="3 4">
    <name type="scientific">Agrococcus jenensis</name>
    <dbReference type="NCBI Taxonomy" id="46353"/>
    <lineage>
        <taxon>Bacteria</taxon>
        <taxon>Bacillati</taxon>
        <taxon>Actinomycetota</taxon>
        <taxon>Actinomycetes</taxon>
        <taxon>Micrococcales</taxon>
        <taxon>Microbacteriaceae</taxon>
        <taxon>Agrococcus</taxon>
    </lineage>
</organism>
<protein>
    <submittedName>
        <fullName evidence="3">DNA-binding transcriptional MerR regulator</fullName>
    </submittedName>
</protein>
<dbReference type="SMART" id="SM00422">
    <property type="entry name" value="HTH_MERR"/>
    <property type="match status" value="1"/>
</dbReference>
<dbReference type="GO" id="GO:0003677">
    <property type="term" value="F:DNA binding"/>
    <property type="evidence" value="ECO:0007669"/>
    <property type="project" value="UniProtKB-KW"/>
</dbReference>
<dbReference type="OrthoDB" id="9809391at2"/>
<proteinExistence type="predicted"/>
<dbReference type="PANTHER" id="PTHR30204:SF93">
    <property type="entry name" value="HTH MERR-TYPE DOMAIN-CONTAINING PROTEIN"/>
    <property type="match status" value="1"/>
</dbReference>
<dbReference type="PROSITE" id="PS50937">
    <property type="entry name" value="HTH_MERR_2"/>
    <property type="match status" value="1"/>
</dbReference>
<sequence>MMHIGELAERVGLSLRSLRHWDDVGLVHASGRTDGGFRLYTEADEERVRLIMRMKPFGFSLEELAELADAIEGSPADPLAALPAERAEWFRTQMHERRAKLARQLADADALLARVGPFTPPAD</sequence>
<accession>A0A3N2AQL0</accession>
<reference evidence="3 4" key="1">
    <citation type="submission" date="2018-11" db="EMBL/GenBank/DDBJ databases">
        <title>Sequencing the genomes of 1000 actinobacteria strains.</title>
        <authorList>
            <person name="Klenk H.-P."/>
        </authorList>
    </citation>
    <scope>NUCLEOTIDE SEQUENCE [LARGE SCALE GENOMIC DNA]</scope>
    <source>
        <strain evidence="3 4">DSM 9580</strain>
    </source>
</reference>
<dbReference type="RefSeq" id="WP_123696427.1">
    <property type="nucleotide sequence ID" value="NZ_RKHJ01000001.1"/>
</dbReference>
<dbReference type="InterPro" id="IPR009061">
    <property type="entry name" value="DNA-bd_dom_put_sf"/>
</dbReference>
<feature type="domain" description="HTH merR-type" evidence="2">
    <location>
        <begin position="1"/>
        <end position="70"/>
    </location>
</feature>
<dbReference type="InterPro" id="IPR000551">
    <property type="entry name" value="MerR-type_HTH_dom"/>
</dbReference>
<gene>
    <name evidence="3" type="ORF">EDD26_0697</name>
</gene>
<dbReference type="PROSITE" id="PS00552">
    <property type="entry name" value="HTH_MERR_1"/>
    <property type="match status" value="1"/>
</dbReference>